<keyword evidence="4" id="KW-0472">Membrane</keyword>
<feature type="domain" description="SH3" evidence="5">
    <location>
        <begin position="459"/>
        <end position="520"/>
    </location>
</feature>
<dbReference type="SMART" id="SM00326">
    <property type="entry name" value="SH3"/>
    <property type="match status" value="1"/>
</dbReference>
<feature type="compositionally biased region" description="Low complexity" evidence="3">
    <location>
        <begin position="110"/>
        <end position="141"/>
    </location>
</feature>
<dbReference type="AlphaFoldDB" id="A0A022VQ71"/>
<dbReference type="Gene3D" id="2.30.30.40">
    <property type="entry name" value="SH3 Domains"/>
    <property type="match status" value="1"/>
</dbReference>
<evidence type="ECO:0000313" key="6">
    <source>
        <dbReference type="EMBL" id="EZF48079.1"/>
    </source>
</evidence>
<dbReference type="PROSITE" id="PS50002">
    <property type="entry name" value="SH3"/>
    <property type="match status" value="1"/>
</dbReference>
<feature type="compositionally biased region" description="Low complexity" evidence="3">
    <location>
        <begin position="556"/>
        <end position="567"/>
    </location>
</feature>
<name>A0A022VQ71_TRIRU</name>
<feature type="region of interest" description="Disordered" evidence="3">
    <location>
        <begin position="48"/>
        <end position="186"/>
    </location>
</feature>
<proteinExistence type="predicted"/>
<feature type="compositionally biased region" description="Pro residues" evidence="3">
    <location>
        <begin position="406"/>
        <end position="423"/>
    </location>
</feature>
<feature type="compositionally biased region" description="Low complexity" evidence="3">
    <location>
        <begin position="318"/>
        <end position="336"/>
    </location>
</feature>
<feature type="compositionally biased region" description="Low complexity" evidence="3">
    <location>
        <begin position="633"/>
        <end position="653"/>
    </location>
</feature>
<evidence type="ECO:0000256" key="1">
    <source>
        <dbReference type="ARBA" id="ARBA00022443"/>
    </source>
</evidence>
<feature type="compositionally biased region" description="Low complexity" evidence="3">
    <location>
        <begin position="424"/>
        <end position="440"/>
    </location>
</feature>
<dbReference type="InterPro" id="IPR036028">
    <property type="entry name" value="SH3-like_dom_sf"/>
</dbReference>
<evidence type="ECO:0000256" key="2">
    <source>
        <dbReference type="PROSITE-ProRule" id="PRU00192"/>
    </source>
</evidence>
<feature type="region of interest" description="Disordered" evidence="3">
    <location>
        <begin position="224"/>
        <end position="369"/>
    </location>
</feature>
<dbReference type="Pfam" id="PF14604">
    <property type="entry name" value="SH3_9"/>
    <property type="match status" value="1"/>
</dbReference>
<dbReference type="OrthoDB" id="5340910at2759"/>
<evidence type="ECO:0000256" key="3">
    <source>
        <dbReference type="SAM" id="MobiDB-lite"/>
    </source>
</evidence>
<keyword evidence="4" id="KW-1133">Transmembrane helix</keyword>
<evidence type="ECO:0000259" key="5">
    <source>
        <dbReference type="PROSITE" id="PS50002"/>
    </source>
</evidence>
<feature type="compositionally biased region" description="Pro residues" evidence="3">
    <location>
        <begin position="539"/>
        <end position="555"/>
    </location>
</feature>
<dbReference type="EMBL" id="KK207935">
    <property type="protein sequence ID" value="EZF48079.1"/>
    <property type="molecule type" value="Genomic_DNA"/>
</dbReference>
<protein>
    <recommendedName>
        <fullName evidence="5">SH3 domain-containing protein</fullName>
    </recommendedName>
</protein>
<dbReference type="InterPro" id="IPR001452">
    <property type="entry name" value="SH3_domain"/>
</dbReference>
<organism evidence="6">
    <name type="scientific">Trichophyton rubrum CBS 288.86</name>
    <dbReference type="NCBI Taxonomy" id="1215330"/>
    <lineage>
        <taxon>Eukaryota</taxon>
        <taxon>Fungi</taxon>
        <taxon>Dikarya</taxon>
        <taxon>Ascomycota</taxon>
        <taxon>Pezizomycotina</taxon>
        <taxon>Eurotiomycetes</taxon>
        <taxon>Eurotiomycetidae</taxon>
        <taxon>Onygenales</taxon>
        <taxon>Arthrodermataceae</taxon>
        <taxon>Trichophyton</taxon>
    </lineage>
</organism>
<dbReference type="Proteomes" id="UP000023758">
    <property type="component" value="Unassembled WGS sequence"/>
</dbReference>
<dbReference type="SUPFAM" id="SSF50044">
    <property type="entry name" value="SH3-domain"/>
    <property type="match status" value="1"/>
</dbReference>
<keyword evidence="4" id="KW-0812">Transmembrane</keyword>
<gene>
    <name evidence="6" type="ORF">H103_08179</name>
</gene>
<keyword evidence="1 2" id="KW-0728">SH3 domain</keyword>
<feature type="transmembrane region" description="Helical" evidence="4">
    <location>
        <begin position="190"/>
        <end position="211"/>
    </location>
</feature>
<feature type="region of interest" description="Disordered" evidence="3">
    <location>
        <begin position="508"/>
        <end position="681"/>
    </location>
</feature>
<feature type="compositionally biased region" description="Low complexity" evidence="3">
    <location>
        <begin position="243"/>
        <end position="254"/>
    </location>
</feature>
<sequence>MARHGHRHRARKHPSIDDIIDNIDDIFKDNDRKSGSTITSVIYVTAKPTFSGPIGGYSTATEDRDRPKITPFPPLETPTRSTRRPRPTETSDEGETETPTPEPTPEPTTERTPTTTRRPPSSSSSSSSQPSSHSTPAPTTSSDRDFTTSTLAPTRTIATNSNDAAMETASGSSSATAVPGAGGMSSGAKAGLAIGLIALAAIIGGAIFFFLRKRKREQELQEIDNEKSFSNAAASFPPPPASRPTTSTTSPVAPKLNIRPVTQFSPDFGSPLPGAAKAPGVLNVSGSLPTPPASAGGSRSLTDGPGPSALVKSHTATNSDPFNDPVNPFDNPSSAPSSPPNRTLPEALQVRTPSVGSDVGRPVSPVSEGTVNTGVVASASALSAVTTSAAAVASVRSSEDARKDQPPPPPPPPPPPQQQPAPPQVSAAAPAPSSPAMSTASVVNVAPAPAGAPAGPPPGPNNVYRVQLDFNPSMDDELPLRAGQLVRMLHEYDDGWALCIRLDQPQQGVAPRTCLSSRPVRPRPRGPPQGPGQRTPIPGAMPPAGGPNSPGPNPNSPRFNPPVNSRPASPNAGYRPYPPPQNKFNEIPRSLSPGPGAGSPRIPQPRSMSPGPYGPGGMEKPVMPAAQRPRSNSAGVAAAPATPAPAPAAVSEEPVVKPEPSRSPPPALGPANRKPVPGQEN</sequence>
<evidence type="ECO:0000256" key="4">
    <source>
        <dbReference type="SAM" id="Phobius"/>
    </source>
</evidence>
<feature type="compositionally biased region" description="Polar residues" evidence="3">
    <location>
        <begin position="151"/>
        <end position="176"/>
    </location>
</feature>
<accession>A0A022VQ71</accession>
<dbReference type="HOGENOM" id="CLU_018830_0_1_1"/>
<feature type="region of interest" description="Disordered" evidence="3">
    <location>
        <begin position="392"/>
        <end position="440"/>
    </location>
</feature>
<reference evidence="6" key="1">
    <citation type="submission" date="2014-02" db="EMBL/GenBank/DDBJ databases">
        <title>The Genome Sequence of Trichophyton rubrum (morphotype fischeri) CBS 288.86.</title>
        <authorList>
            <consortium name="The Broad Institute Genomics Platform"/>
            <person name="Cuomo C.A."/>
            <person name="White T.C."/>
            <person name="Graser Y."/>
            <person name="Martinez-Rossi N."/>
            <person name="Heitman J."/>
            <person name="Young S.K."/>
            <person name="Zeng Q."/>
            <person name="Gargeya S."/>
            <person name="Abouelleil A."/>
            <person name="Alvarado L."/>
            <person name="Chapman S.B."/>
            <person name="Gainer-Dewar J."/>
            <person name="Goldberg J."/>
            <person name="Griggs A."/>
            <person name="Gujja S."/>
            <person name="Hansen M."/>
            <person name="Howarth C."/>
            <person name="Imamovic A."/>
            <person name="Larimer J."/>
            <person name="Martinez D."/>
            <person name="Murphy C."/>
            <person name="Pearson M.D."/>
            <person name="Persinoti G."/>
            <person name="Poon T."/>
            <person name="Priest M."/>
            <person name="Roberts A.D."/>
            <person name="Saif S."/>
            <person name="Shea T.D."/>
            <person name="Sykes S.N."/>
            <person name="Wortman J."/>
            <person name="Nusbaum C."/>
            <person name="Birren B."/>
        </authorList>
    </citation>
    <scope>NUCLEOTIDE SEQUENCE [LARGE SCALE GENOMIC DNA]</scope>
    <source>
        <strain evidence="6">CBS 288.86</strain>
    </source>
</reference>